<sequence length="1376" mass="150498">MEDHYEFVPKEDVPSEIYLHKGDIKWGVPNYSPFFASILPNAYSPGEIIGMFPLSKGNGDVIQNGDVSVRVVVDQYTRQAIRGPSVQSECGGMCWMRARRTAALLAAAPSSDMNKRSPVARSMSLTADDFGVSVESEGRNVRVPFRMEGAMETFAIACDVGFLPSPEYQQHALTVKHTQNERLVGTLYPLTAQMADHFAAQNDLDCITDTGDGAYYAKHNSTSNTVEIYLKSGTDCRIGIHRLSKVRVRSPVVNEDTDILTEIIVPYMVTFVQSNVLQSQLPEGPFAPVCREVGSAIEDVMTGRADRGRPFFWLKGSTETAQYKYELRVDPSKADAAFGKLFHIPDDAKHQVHAASVYRRDWAALPDHMLSSCDARILMVNIEDPAYSFLQLVRVSKNTSPLVREAFSFPDPNVMGEDDANYGNPFSDRLRQSRFDVHIGQPWSAFDAPLPSLSPSSLSVVQEGVSAGASTKICMIGKYPLAETEETRWTASALPAEPQNFSVSGVVAQPVLPFEDGQTVLATALNAWEKEGSEAVPVPCDAQLLRLCFAGRISGVGLLRFPSEGSTGNAVSNSEWVKTCQRMQSELVVSFDASEGQSVVSLDHSLYAEDVGERGAVLLFYMALDRDQSPLSNAAGDAAAAPVITHSVWVGPADKRMEGRYRPVTQVASLRTNERLFSDTRLSQPVEEMCGNNVLFEIKCKNGFGMPYVSSEEEGHNQLVSFPSSYLRVLPWAASSDRSCLRADFQYPLYFRYKARLDIDVERDDEAEKYIEIELDDDVRKMEEILYAMPFLRVISRAGCALYPFQEQMLPLLRPTAGTALTSPDQKVGFAAGKNNVFLGCDRFDNDREGCLPVAAVLRSSTDGLPEVSTASPVPTSAVTFAKKVGDEMVSLTKGEEDLPVRAKIFTKAFNTRCVSVLCVQEKSSGVQFSNLEPLERATVRFETGRDALDVTVYPSPVIYVARGKEDNTQLEVQVDLAGESLAASEGVLTVNQKELSSVRLPPPQGADMDVKLQVQLDLFPGCVLRRDFSVYRLDNVTEGGIQATVGKSGSPVDTSSPLAVNEDRLLAPGNSNRINRASELLSLEAGDVFISAKEYLPRLCPELVYHHDGIRLTVGPATDVQLSSGSSYTQTWEADQPARFPVRVAQGVYTRFDLVGSVGFRANKVAFPAVTGFDSENVTFSAAEGVHIKQAYGGESLLKLVPTLPEAYQQSYRMVAVVDPATRKGDDQFDLNEDNELVAIKAVEGSGEYTFAFAILVDDTTYNFSLTITGGQNIQASQQATFTAKVATGVAIGLGVVVVATVGGFGIYKLVRSKQSSETSRVYSNVEDALGTGERKSLINRNENGIPGETARVDIDERLARVVNSKFSEDESEMY</sequence>
<keyword evidence="1" id="KW-0812">Transmembrane</keyword>
<evidence type="ECO:0000313" key="2">
    <source>
        <dbReference type="EMBL" id="CAE0268893.1"/>
    </source>
</evidence>
<organism evidence="2">
    <name type="scientific">Palpitomonas bilix</name>
    <dbReference type="NCBI Taxonomy" id="652834"/>
    <lineage>
        <taxon>Eukaryota</taxon>
        <taxon>Eukaryota incertae sedis</taxon>
    </lineage>
</organism>
<evidence type="ECO:0008006" key="3">
    <source>
        <dbReference type="Google" id="ProtNLM"/>
    </source>
</evidence>
<keyword evidence="1" id="KW-1133">Transmembrane helix</keyword>
<gene>
    <name evidence="2" type="ORF">PBIL07802_LOCUS31246</name>
</gene>
<accession>A0A7S3GK88</accession>
<proteinExistence type="predicted"/>
<dbReference type="EMBL" id="HBIB01047503">
    <property type="protein sequence ID" value="CAE0268893.1"/>
    <property type="molecule type" value="Transcribed_RNA"/>
</dbReference>
<protein>
    <recommendedName>
        <fullName evidence="3">Transmembrane protein</fullName>
    </recommendedName>
</protein>
<reference evidence="2" key="1">
    <citation type="submission" date="2021-01" db="EMBL/GenBank/DDBJ databases">
        <authorList>
            <person name="Corre E."/>
            <person name="Pelletier E."/>
            <person name="Niang G."/>
            <person name="Scheremetjew M."/>
            <person name="Finn R."/>
            <person name="Kale V."/>
            <person name="Holt S."/>
            <person name="Cochrane G."/>
            <person name="Meng A."/>
            <person name="Brown T."/>
            <person name="Cohen L."/>
        </authorList>
    </citation>
    <scope>NUCLEOTIDE SEQUENCE</scope>
    <source>
        <strain evidence="2">NIES-2562</strain>
    </source>
</reference>
<evidence type="ECO:0000256" key="1">
    <source>
        <dbReference type="SAM" id="Phobius"/>
    </source>
</evidence>
<feature type="transmembrane region" description="Helical" evidence="1">
    <location>
        <begin position="1287"/>
        <end position="1312"/>
    </location>
</feature>
<name>A0A7S3GK88_9EUKA</name>
<keyword evidence="1" id="KW-0472">Membrane</keyword>